<keyword evidence="3" id="KW-1185">Reference proteome</keyword>
<dbReference type="EMBL" id="BAABFR010000045">
    <property type="protein sequence ID" value="GAA4395755.1"/>
    <property type="molecule type" value="Genomic_DNA"/>
</dbReference>
<dbReference type="PANTHER" id="PTHR46623:SF6">
    <property type="entry name" value="ALPHA_BETA-HYDROLASES SUPERFAMILY PROTEIN"/>
    <property type="match status" value="1"/>
</dbReference>
<organism evidence="2 3">
    <name type="scientific">Tsukamurella soli</name>
    <dbReference type="NCBI Taxonomy" id="644556"/>
    <lineage>
        <taxon>Bacteria</taxon>
        <taxon>Bacillati</taxon>
        <taxon>Actinomycetota</taxon>
        <taxon>Actinomycetes</taxon>
        <taxon>Mycobacteriales</taxon>
        <taxon>Tsukamurellaceae</taxon>
        <taxon>Tsukamurella</taxon>
    </lineage>
</organism>
<dbReference type="Proteomes" id="UP001500635">
    <property type="component" value="Unassembled WGS sequence"/>
</dbReference>
<dbReference type="Pfam" id="PF01738">
    <property type="entry name" value="DLH"/>
    <property type="match status" value="1"/>
</dbReference>
<reference evidence="3" key="1">
    <citation type="journal article" date="2019" name="Int. J. Syst. Evol. Microbiol.">
        <title>The Global Catalogue of Microorganisms (GCM) 10K type strain sequencing project: providing services to taxonomists for standard genome sequencing and annotation.</title>
        <authorList>
            <consortium name="The Broad Institute Genomics Platform"/>
            <consortium name="The Broad Institute Genome Sequencing Center for Infectious Disease"/>
            <person name="Wu L."/>
            <person name="Ma J."/>
        </authorList>
    </citation>
    <scope>NUCLEOTIDE SEQUENCE [LARGE SCALE GENOMIC DNA]</scope>
    <source>
        <strain evidence="3">JCM 17688</strain>
    </source>
</reference>
<dbReference type="Gene3D" id="3.40.50.1820">
    <property type="entry name" value="alpha/beta hydrolase"/>
    <property type="match status" value="1"/>
</dbReference>
<proteinExistence type="predicted"/>
<dbReference type="SUPFAM" id="SSF53474">
    <property type="entry name" value="alpha/beta-Hydrolases"/>
    <property type="match status" value="1"/>
</dbReference>
<evidence type="ECO:0000313" key="3">
    <source>
        <dbReference type="Proteomes" id="UP001500635"/>
    </source>
</evidence>
<gene>
    <name evidence="2" type="ORF">GCM10023147_29340</name>
</gene>
<name>A0ABP8JT97_9ACTN</name>
<dbReference type="InterPro" id="IPR002925">
    <property type="entry name" value="Dienelactn_hydro"/>
</dbReference>
<accession>A0ABP8JT97</accession>
<sequence>MGTTFTVAGLPVYRADPASGPIRGAVIVIHEIWGLVGQIESVADRLAAEGYVGIAPDLFSSFGLTPEVGAQIEQLMFHGTEEDRARAQPLLREKAAPARSPEFAARAVPALVELVDALVAEGTAPVFVTGFCFGGTYAFALAAADRRIAGAAPFYGIAPEHADLSAIACPVLAFYGGTDARVTGTLPQLTEAMAEAGVEFSPVVYPEAGHAFFNDTNPVMYQPDAAADAWTRLLEFLATRSRD</sequence>
<evidence type="ECO:0000313" key="2">
    <source>
        <dbReference type="EMBL" id="GAA4395755.1"/>
    </source>
</evidence>
<feature type="domain" description="Dienelactone hydrolase" evidence="1">
    <location>
        <begin position="13"/>
        <end position="239"/>
    </location>
</feature>
<dbReference type="PANTHER" id="PTHR46623">
    <property type="entry name" value="CARBOXYMETHYLENEBUTENOLIDASE-RELATED"/>
    <property type="match status" value="1"/>
</dbReference>
<protein>
    <recommendedName>
        <fullName evidence="1">Dienelactone hydrolase domain-containing protein</fullName>
    </recommendedName>
</protein>
<evidence type="ECO:0000259" key="1">
    <source>
        <dbReference type="Pfam" id="PF01738"/>
    </source>
</evidence>
<dbReference type="InterPro" id="IPR029058">
    <property type="entry name" value="AB_hydrolase_fold"/>
</dbReference>
<dbReference type="RefSeq" id="WP_344997224.1">
    <property type="nucleotide sequence ID" value="NZ_BAABFR010000045.1"/>
</dbReference>
<dbReference type="InterPro" id="IPR051049">
    <property type="entry name" value="Dienelactone_hydrolase-like"/>
</dbReference>
<comment type="caution">
    <text evidence="2">The sequence shown here is derived from an EMBL/GenBank/DDBJ whole genome shotgun (WGS) entry which is preliminary data.</text>
</comment>